<feature type="compositionally biased region" description="Low complexity" evidence="6">
    <location>
        <begin position="423"/>
        <end position="432"/>
    </location>
</feature>
<dbReference type="GO" id="GO:0016020">
    <property type="term" value="C:membrane"/>
    <property type="evidence" value="ECO:0007669"/>
    <property type="project" value="TreeGrafter"/>
</dbReference>
<evidence type="ECO:0000256" key="1">
    <source>
        <dbReference type="ARBA" id="ARBA00008842"/>
    </source>
</evidence>
<dbReference type="SUPFAM" id="SSF144000">
    <property type="entry name" value="Oxysterol-binding protein-like"/>
    <property type="match status" value="1"/>
</dbReference>
<dbReference type="GO" id="GO:0006869">
    <property type="term" value="P:lipid transport"/>
    <property type="evidence" value="ECO:0007669"/>
    <property type="project" value="UniProtKB-KW"/>
</dbReference>
<dbReference type="GO" id="GO:0032934">
    <property type="term" value="F:sterol binding"/>
    <property type="evidence" value="ECO:0007669"/>
    <property type="project" value="TreeGrafter"/>
</dbReference>
<feature type="compositionally biased region" description="Basic and acidic residues" evidence="6">
    <location>
        <begin position="336"/>
        <end position="360"/>
    </location>
</feature>
<feature type="compositionally biased region" description="Low complexity" evidence="6">
    <location>
        <begin position="440"/>
        <end position="449"/>
    </location>
</feature>
<dbReference type="Proteomes" id="UP001166286">
    <property type="component" value="Unassembled WGS sequence"/>
</dbReference>
<dbReference type="Gene3D" id="1.10.287.2720">
    <property type="match status" value="1"/>
</dbReference>
<dbReference type="PANTHER" id="PTHR10972:SF102">
    <property type="entry name" value="OXYSTEROL-BINDING PROTEIN"/>
    <property type="match status" value="1"/>
</dbReference>
<dbReference type="AlphaFoldDB" id="A0AA39QVV7"/>
<dbReference type="PANTHER" id="PTHR10972">
    <property type="entry name" value="OXYSTEROL-BINDING PROTEIN-RELATED"/>
    <property type="match status" value="1"/>
</dbReference>
<gene>
    <name evidence="7" type="ORF">JMJ35_008250</name>
</gene>
<feature type="compositionally biased region" description="Basic and acidic residues" evidence="6">
    <location>
        <begin position="18"/>
        <end position="27"/>
    </location>
</feature>
<comment type="similarity">
    <text evidence="1 5">Belongs to the OSBP family.</text>
</comment>
<evidence type="ECO:0000313" key="7">
    <source>
        <dbReference type="EMBL" id="KAK0508879.1"/>
    </source>
</evidence>
<dbReference type="PROSITE" id="PS01013">
    <property type="entry name" value="OSBP"/>
    <property type="match status" value="1"/>
</dbReference>
<feature type="region of interest" description="Disordered" evidence="6">
    <location>
        <begin position="1"/>
        <end position="36"/>
    </location>
</feature>
<keyword evidence="2" id="KW-0813">Transport</keyword>
<dbReference type="FunFam" id="1.10.287.2720:FF:000001">
    <property type="entry name" value="Oxysterol-binding OBPalpha"/>
    <property type="match status" value="1"/>
</dbReference>
<dbReference type="GO" id="GO:0032541">
    <property type="term" value="C:cortical endoplasmic reticulum"/>
    <property type="evidence" value="ECO:0007669"/>
    <property type="project" value="TreeGrafter"/>
</dbReference>
<protein>
    <recommendedName>
        <fullName evidence="9">Oxysterol-binding protein</fullName>
    </recommendedName>
</protein>
<evidence type="ECO:0008006" key="9">
    <source>
        <dbReference type="Google" id="ProtNLM"/>
    </source>
</evidence>
<feature type="compositionally biased region" description="Polar residues" evidence="6">
    <location>
        <begin position="459"/>
        <end position="488"/>
    </location>
</feature>
<feature type="region of interest" description="Disordered" evidence="6">
    <location>
        <begin position="418"/>
        <end position="520"/>
    </location>
</feature>
<evidence type="ECO:0000256" key="5">
    <source>
        <dbReference type="RuleBase" id="RU003844"/>
    </source>
</evidence>
<keyword evidence="4" id="KW-0446">Lipid-binding</keyword>
<dbReference type="GO" id="GO:0005829">
    <property type="term" value="C:cytosol"/>
    <property type="evidence" value="ECO:0007669"/>
    <property type="project" value="TreeGrafter"/>
</dbReference>
<evidence type="ECO:0000256" key="2">
    <source>
        <dbReference type="ARBA" id="ARBA00022448"/>
    </source>
</evidence>
<sequence>MPLGHGHGDHRRMSLGRKSGDDSRSDQAGEDETVVEPEQGNVLSHIISQLRPGADLSKVTLPTFILEPRSMLERITNFMAHPETLLPMPDIDDPVQRFLSVIKFYLSGWHIKPPGVKKPLNPILGETFTCYWEYPDHSRGYYISEQTSHHPPKSSYFFMVPEHNIRIDGTLKPRSKFLGNSAASMMEGIAVLRFMNKGASKGGEKYFVTQPNMYARGILFGKMKYELGDHSSVRCPELGLAADIEFKTKGYFGGTYNAIGGTIKNERTGETLYELSGMWSGEMVAKNIMTGHKEVIFNATHAKHTPPIVRPLDEQHERESQKLWYKTVVAIKESNHAAATEEKTKIEDRQRDETAKRQEQGIEWQPKLFRKVHGGPGGPEEGEEDLDWILNANIDGATPEEKTKQILAVVPILKGQTASENTKAASPQKAQPAPEPSSQPQPQSQQQPKGSNDLIDFGQSDSLPASSVPDRNSSLQQQTMQQPTNAPSGLQEPLMPGQPLKRVDTLTKDLDEFVDAPASN</sequence>
<evidence type="ECO:0000256" key="4">
    <source>
        <dbReference type="ARBA" id="ARBA00023121"/>
    </source>
</evidence>
<accession>A0AA39QVV7</accession>
<dbReference type="Gene3D" id="2.40.160.120">
    <property type="match status" value="1"/>
</dbReference>
<keyword evidence="8" id="KW-1185">Reference proteome</keyword>
<dbReference type="EMBL" id="JAFEKC020000019">
    <property type="protein sequence ID" value="KAK0508879.1"/>
    <property type="molecule type" value="Genomic_DNA"/>
</dbReference>
<evidence type="ECO:0000256" key="6">
    <source>
        <dbReference type="SAM" id="MobiDB-lite"/>
    </source>
</evidence>
<feature type="region of interest" description="Disordered" evidence="6">
    <location>
        <begin position="336"/>
        <end position="384"/>
    </location>
</feature>
<evidence type="ECO:0000256" key="3">
    <source>
        <dbReference type="ARBA" id="ARBA00023055"/>
    </source>
</evidence>
<organism evidence="7 8">
    <name type="scientific">Cladonia borealis</name>
    <dbReference type="NCBI Taxonomy" id="184061"/>
    <lineage>
        <taxon>Eukaryota</taxon>
        <taxon>Fungi</taxon>
        <taxon>Dikarya</taxon>
        <taxon>Ascomycota</taxon>
        <taxon>Pezizomycotina</taxon>
        <taxon>Lecanoromycetes</taxon>
        <taxon>OSLEUM clade</taxon>
        <taxon>Lecanoromycetidae</taxon>
        <taxon>Lecanorales</taxon>
        <taxon>Lecanorineae</taxon>
        <taxon>Cladoniaceae</taxon>
        <taxon>Cladonia</taxon>
    </lineage>
</organism>
<proteinExistence type="inferred from homology"/>
<comment type="caution">
    <text evidence="7">The sequence shown here is derived from an EMBL/GenBank/DDBJ whole genome shotgun (WGS) entry which is preliminary data.</text>
</comment>
<reference evidence="7" key="1">
    <citation type="submission" date="2023-03" db="EMBL/GenBank/DDBJ databases">
        <title>Complete genome of Cladonia borealis.</title>
        <authorList>
            <person name="Park H."/>
        </authorList>
    </citation>
    <scope>NUCLEOTIDE SEQUENCE</scope>
    <source>
        <strain evidence="7">ANT050790</strain>
    </source>
</reference>
<dbReference type="FunFam" id="2.40.160.120:FF:000007">
    <property type="entry name" value="Oxysterol binding protein"/>
    <property type="match status" value="1"/>
</dbReference>
<feature type="compositionally biased region" description="Basic and acidic residues" evidence="6">
    <location>
        <begin position="501"/>
        <end position="511"/>
    </location>
</feature>
<dbReference type="InterPro" id="IPR037239">
    <property type="entry name" value="OSBP_sf"/>
</dbReference>
<dbReference type="InterPro" id="IPR018494">
    <property type="entry name" value="Oxysterol-bd_CS"/>
</dbReference>
<name>A0AA39QVV7_9LECA</name>
<evidence type="ECO:0000313" key="8">
    <source>
        <dbReference type="Proteomes" id="UP001166286"/>
    </source>
</evidence>
<dbReference type="Pfam" id="PF01237">
    <property type="entry name" value="Oxysterol_BP"/>
    <property type="match status" value="2"/>
</dbReference>
<keyword evidence="3" id="KW-0445">Lipid transport</keyword>
<dbReference type="Gene3D" id="3.30.70.3490">
    <property type="match status" value="1"/>
</dbReference>
<dbReference type="InterPro" id="IPR000648">
    <property type="entry name" value="Oxysterol-bd"/>
</dbReference>